<evidence type="ECO:0000313" key="6">
    <source>
        <dbReference type="Proteomes" id="UP000008141"/>
    </source>
</evidence>
<dbReference type="KEGG" id="cvr:CHLNCDRAFT_141799"/>
<sequence>MEPPHRGTSALEAPIYVLERGGAGQTDSPTQFQTGPTAGGEEATELQVCALERQLSGASSADSVSSVCDRSDDGGGGTALFANQDQDEPPIGQQQPPVPPVQPQHLAATLRSAQQATGTQQAGVAREVEGLTASPKHVFVFSTAGKPIYSYRGDESRLAGLMATAEAILSVAHSKGHTLKHVRAGQHVFAFLERPPLCLVGVSALAEPPAVMRMQLILVHGQIVSLLTAAALSAMFARNPGYDARKLLGGSEGMLSALVDSFTAVPAVLLGAYPSLPLLGGATNAVHGLVVAHGAVGAACPAAGVAPMQQWDVLLLLNLLGANQSFRHSGEAMTPRLQQQLEAVGTLQAVVQCAEQDGVTQQGTNSGSRSSRSSKTLLAAQNLPATAGGGPFGFTPLLHFVYKLSGRQQYVMSPFSLPLVAGGLHQSIIVAYSQLRASMFESSTGAAGPLQLLRFERRSRFVILGAVSAETELYMAFDPLTDKAEAAGNLTLTSCRQLSANSCGAAAAGDVALQAFFIPGYDFAGLASPILGMLFPIYQSMRALEQKKREQETQGATMVYRLFVRPFLLALAEKARRVPAMEPYVRDFTRAAKEEPPPVTLEGAPGTGRWP</sequence>
<feature type="region of interest" description="Disordered" evidence="2">
    <location>
        <begin position="20"/>
        <end position="41"/>
    </location>
</feature>
<feature type="domain" description="FUZ/MON1/HPS1 first Longin" evidence="3">
    <location>
        <begin position="136"/>
        <end position="258"/>
    </location>
</feature>
<evidence type="ECO:0000256" key="2">
    <source>
        <dbReference type="SAM" id="MobiDB-lite"/>
    </source>
</evidence>
<dbReference type="OrthoDB" id="272411at2759"/>
<proteinExistence type="inferred from homology"/>
<dbReference type="STRING" id="554065.E1ZTM7"/>
<accession>E1ZTM7</accession>
<evidence type="ECO:0000259" key="3">
    <source>
        <dbReference type="Pfam" id="PF19036"/>
    </source>
</evidence>
<dbReference type="InParanoid" id="E1ZTM7"/>
<dbReference type="PANTHER" id="PTHR13027:SF7">
    <property type="entry name" value="VACUOLAR FUSION PROTEIN MON1 HOMOLOG"/>
    <property type="match status" value="1"/>
</dbReference>
<dbReference type="Proteomes" id="UP000008141">
    <property type="component" value="Unassembled WGS sequence"/>
</dbReference>
<comment type="similarity">
    <text evidence="1">Belongs to the MON1/SAND family.</text>
</comment>
<dbReference type="InterPro" id="IPR004353">
    <property type="entry name" value="Mon1"/>
</dbReference>
<evidence type="ECO:0000259" key="4">
    <source>
        <dbReference type="Pfam" id="PF19038"/>
    </source>
</evidence>
<dbReference type="AlphaFoldDB" id="E1ZTM7"/>
<evidence type="ECO:0000256" key="1">
    <source>
        <dbReference type="RuleBase" id="RU367048"/>
    </source>
</evidence>
<dbReference type="PRINTS" id="PR01546">
    <property type="entry name" value="YEAST73DUF"/>
</dbReference>
<name>E1ZTM7_CHLVA</name>
<dbReference type="GO" id="GO:0006623">
    <property type="term" value="P:protein targeting to vacuole"/>
    <property type="evidence" value="ECO:0007669"/>
    <property type="project" value="UniProtKB-UniRule"/>
</dbReference>
<dbReference type="eggNOG" id="KOG0997">
    <property type="taxonomic scope" value="Eukaryota"/>
</dbReference>
<dbReference type="PANTHER" id="PTHR13027">
    <property type="entry name" value="SAND PROTEIN-RELATED"/>
    <property type="match status" value="1"/>
</dbReference>
<feature type="compositionally biased region" description="Polar residues" evidence="2">
    <location>
        <begin position="25"/>
        <end position="36"/>
    </location>
</feature>
<dbReference type="InterPro" id="IPR043972">
    <property type="entry name" value="FUZ/MON1/HPS1_longin_1"/>
</dbReference>
<reference evidence="5 6" key="1">
    <citation type="journal article" date="2010" name="Plant Cell">
        <title>The Chlorella variabilis NC64A genome reveals adaptation to photosymbiosis, coevolution with viruses, and cryptic sex.</title>
        <authorList>
            <person name="Blanc G."/>
            <person name="Duncan G."/>
            <person name="Agarkova I."/>
            <person name="Borodovsky M."/>
            <person name="Gurnon J."/>
            <person name="Kuo A."/>
            <person name="Lindquist E."/>
            <person name="Lucas S."/>
            <person name="Pangilinan J."/>
            <person name="Polle J."/>
            <person name="Salamov A."/>
            <person name="Terry A."/>
            <person name="Yamada T."/>
            <person name="Dunigan D.D."/>
            <person name="Grigoriev I.V."/>
            <person name="Claverie J.M."/>
            <person name="Van Etten J.L."/>
        </authorList>
    </citation>
    <scope>NUCLEOTIDE SEQUENCE [LARGE SCALE GENOMIC DNA]</scope>
    <source>
        <strain evidence="5 6">NC64A</strain>
    </source>
</reference>
<evidence type="ECO:0000313" key="5">
    <source>
        <dbReference type="EMBL" id="EFN50835.1"/>
    </source>
</evidence>
<dbReference type="GO" id="GO:0016192">
    <property type="term" value="P:vesicle-mediated transport"/>
    <property type="evidence" value="ECO:0007669"/>
    <property type="project" value="InterPro"/>
</dbReference>
<organism evidence="6">
    <name type="scientific">Chlorella variabilis</name>
    <name type="common">Green alga</name>
    <dbReference type="NCBI Taxonomy" id="554065"/>
    <lineage>
        <taxon>Eukaryota</taxon>
        <taxon>Viridiplantae</taxon>
        <taxon>Chlorophyta</taxon>
        <taxon>core chlorophytes</taxon>
        <taxon>Trebouxiophyceae</taxon>
        <taxon>Chlorellales</taxon>
        <taxon>Chlorellaceae</taxon>
        <taxon>Chlorella clade</taxon>
        <taxon>Chlorella</taxon>
    </lineage>
</organism>
<keyword evidence="6" id="KW-1185">Reference proteome</keyword>
<dbReference type="Pfam" id="PF19036">
    <property type="entry name" value="Fuz_longin_1"/>
    <property type="match status" value="1"/>
</dbReference>
<feature type="region of interest" description="Disordered" evidence="2">
    <location>
        <begin position="60"/>
        <end position="103"/>
    </location>
</feature>
<dbReference type="Pfam" id="PF19038">
    <property type="entry name" value="Fuz_longin_3"/>
    <property type="match status" value="1"/>
</dbReference>
<feature type="domain" description="FUZ/MON1/HPS1 third Longin" evidence="4">
    <location>
        <begin position="397"/>
        <end position="487"/>
    </location>
</feature>
<gene>
    <name evidence="5" type="ORF">CHLNCDRAFT_141799</name>
</gene>
<dbReference type="FunCoup" id="E1ZTM7">
    <property type="interactions" value="1865"/>
</dbReference>
<comment type="function">
    <text evidence="1">Plays an important role in membrane trafficking through the secretory apparatus.</text>
</comment>
<dbReference type="InterPro" id="IPR043970">
    <property type="entry name" value="FUZ/MON1/HPS1_longin_3"/>
</dbReference>
<dbReference type="EMBL" id="GL433872">
    <property type="protein sequence ID" value="EFN50835.1"/>
    <property type="molecule type" value="Genomic_DNA"/>
</dbReference>
<protein>
    <recommendedName>
        <fullName evidence="1">Vacuolar fusion protein MON1 homolog</fullName>
    </recommendedName>
</protein>
<dbReference type="RefSeq" id="XP_005842937.1">
    <property type="nucleotide sequence ID" value="XM_005842875.1"/>
</dbReference>
<dbReference type="GeneID" id="17350265"/>